<keyword evidence="2" id="KW-1133">Transmembrane helix</keyword>
<dbReference type="RefSeq" id="XP_040733274.1">
    <property type="nucleotide sequence ID" value="XM_040877172.1"/>
</dbReference>
<feature type="transmembrane region" description="Helical" evidence="2">
    <location>
        <begin position="12"/>
        <end position="30"/>
    </location>
</feature>
<evidence type="ECO:0000313" key="5">
    <source>
        <dbReference type="Proteomes" id="UP000249363"/>
    </source>
</evidence>
<dbReference type="GeneID" id="63793986"/>
<dbReference type="SMART" id="SM00603">
    <property type="entry name" value="LCCL"/>
    <property type="match status" value="1"/>
</dbReference>
<dbReference type="STRING" id="1196081.A0A364KYZ3"/>
<dbReference type="PANTHER" id="PTHR31331:SF1">
    <property type="entry name" value="CYSTEINE RICH SECRETORY PROTEIN LCCL DOMAIN CONTAINING 2"/>
    <property type="match status" value="1"/>
</dbReference>
<reference evidence="4 5" key="1">
    <citation type="journal article" date="2017" name="Biotechnol. Biofuels">
        <title>Differential beta-glucosidase expression as a function of carbon source availability in Talaromyces amestolkiae: a genomic and proteomic approach.</title>
        <authorList>
            <person name="de Eugenio L.I."/>
            <person name="Mendez-Liter J.A."/>
            <person name="Nieto-Dominguez M."/>
            <person name="Alonso L."/>
            <person name="Gil-Munoz J."/>
            <person name="Barriuso J."/>
            <person name="Prieto A."/>
            <person name="Martinez M.J."/>
        </authorList>
    </citation>
    <scope>NUCLEOTIDE SEQUENCE [LARGE SCALE GENOMIC DNA]</scope>
    <source>
        <strain evidence="4 5">CIB</strain>
    </source>
</reference>
<accession>A0A364KYZ3</accession>
<comment type="caution">
    <text evidence="4">The sequence shown here is derived from an EMBL/GenBank/DDBJ whole genome shotgun (WGS) entry which is preliminary data.</text>
</comment>
<dbReference type="InterPro" id="IPR036609">
    <property type="entry name" value="LCCL_sf"/>
</dbReference>
<evidence type="ECO:0000259" key="3">
    <source>
        <dbReference type="PROSITE" id="PS50820"/>
    </source>
</evidence>
<dbReference type="AlphaFoldDB" id="A0A364KYZ3"/>
<feature type="transmembrane region" description="Helical" evidence="2">
    <location>
        <begin position="556"/>
        <end position="578"/>
    </location>
</feature>
<feature type="transmembrane region" description="Helical" evidence="2">
    <location>
        <begin position="481"/>
        <end position="502"/>
    </location>
</feature>
<feature type="transmembrane region" description="Helical" evidence="2">
    <location>
        <begin position="253"/>
        <end position="273"/>
    </location>
</feature>
<dbReference type="EMBL" id="MIKG01000008">
    <property type="protein sequence ID" value="RAO68758.1"/>
    <property type="molecule type" value="Genomic_DNA"/>
</dbReference>
<organism evidence="4 5">
    <name type="scientific">Talaromyces amestolkiae</name>
    <dbReference type="NCBI Taxonomy" id="1196081"/>
    <lineage>
        <taxon>Eukaryota</taxon>
        <taxon>Fungi</taxon>
        <taxon>Dikarya</taxon>
        <taxon>Ascomycota</taxon>
        <taxon>Pezizomycotina</taxon>
        <taxon>Eurotiomycetes</taxon>
        <taxon>Eurotiomycetidae</taxon>
        <taxon>Eurotiales</taxon>
        <taxon>Trichocomaceae</taxon>
        <taxon>Talaromyces</taxon>
        <taxon>Talaromyces sect. Talaromyces</taxon>
    </lineage>
</organism>
<gene>
    <name evidence="4" type="ORF">BHQ10_004770</name>
</gene>
<dbReference type="InterPro" id="IPR051957">
    <property type="entry name" value="CRISP-LCCL_domain"/>
</dbReference>
<feature type="region of interest" description="Disordered" evidence="1">
    <location>
        <begin position="162"/>
        <end position="213"/>
    </location>
</feature>
<protein>
    <recommendedName>
        <fullName evidence="3">LCCL domain-containing protein</fullName>
    </recommendedName>
</protein>
<feature type="transmembrane region" description="Helical" evidence="2">
    <location>
        <begin position="430"/>
        <end position="447"/>
    </location>
</feature>
<dbReference type="Pfam" id="PF03815">
    <property type="entry name" value="LCCL"/>
    <property type="match status" value="1"/>
</dbReference>
<feature type="transmembrane region" description="Helical" evidence="2">
    <location>
        <begin position="50"/>
        <end position="72"/>
    </location>
</feature>
<name>A0A364KYZ3_TALAM</name>
<dbReference type="InterPro" id="IPR004043">
    <property type="entry name" value="LCCL"/>
</dbReference>
<dbReference type="PROSITE" id="PS50820">
    <property type="entry name" value="LCCL"/>
    <property type="match status" value="1"/>
</dbReference>
<keyword evidence="5" id="KW-1185">Reference proteome</keyword>
<keyword evidence="2" id="KW-0472">Membrane</keyword>
<feature type="compositionally biased region" description="Basic and acidic residues" evidence="1">
    <location>
        <begin position="162"/>
        <end position="178"/>
    </location>
</feature>
<evidence type="ECO:0000256" key="2">
    <source>
        <dbReference type="SAM" id="Phobius"/>
    </source>
</evidence>
<feature type="transmembrane region" description="Helical" evidence="2">
    <location>
        <begin position="584"/>
        <end position="601"/>
    </location>
</feature>
<dbReference type="Gene3D" id="2.170.130.20">
    <property type="entry name" value="LCCL-like domain"/>
    <property type="match status" value="1"/>
</dbReference>
<sequence>MEQHQLEHLGHAIVGLCMMFFCTSLVHVYLTSKFWNHDGPRTHNDDGLLVLATITLFTVIPALWTTGLVFWIDHLTYVSVIQRISSIIGGIGAANIGMVWACLWKSSATINTYLAYTLWPAYLGLIFGAYMTSTSYFCSDNDTADNNDSLLLKDLESGRSGIEFDSHEAPQEPDRSDDSLDLPEDEVGQGLLGGRSTRKQYAETRPSQSGWFGSFLKGPDPPRKHHISPIFEGLQTAPTRVVKHLFPSLRSKLIALIVFHALWAAIFLTILNWSVVGPEIPDYGIPNRLSCGARLWHNGTLCGIDGNACRPFDEQSFAFKCPAGCRDTILLEPYTVGDQELNYRSLVIGGAPESNASFYRGDSFVCAAAIHAGVINNAAGGCGILRRTGEQLGFSGAKQNDIESVSFNSYFPLSFDFERETTVVCRDPRWLLFAISLVFTSVISLCTTSPSVFYVSVWFISWFQVALASDPPFASDYLEVVSIGIGRLLPAAFVGWAIYYFCVRETLSGLTAQFEKTMLWLGPFWVGALNTDTFDRIPISRLTPHDIQQQPGAIPALIIIVAVIVVTMVTQALAIWSAGKLPRYLVIYGVMAGALMIMIILPQLNLRIHHYIISLLLLPGTALQTRPSLIYQGLLMGLFINGIARWGFDSILQTPNALLGDAQLGSVLPNIKVPIISAAGDNLTFWFSALPSDIAGIAVMVNDVLRANIYRAAPKTAEDGAANKTAADMSFEWTRIHQNHSEYFRFAYMKNSALGGLWYEDFGKAGTWTEDGDWIPMDQGH</sequence>
<dbReference type="PANTHER" id="PTHR31331">
    <property type="entry name" value="LCCL DOMAIN PROTEIN (AFU_ORTHOLOGUE AFUA_5G08630)"/>
    <property type="match status" value="1"/>
</dbReference>
<keyword evidence="2" id="KW-0812">Transmembrane</keyword>
<proteinExistence type="predicted"/>
<dbReference type="Proteomes" id="UP000249363">
    <property type="component" value="Unassembled WGS sequence"/>
</dbReference>
<feature type="transmembrane region" description="Helical" evidence="2">
    <location>
        <begin position="113"/>
        <end position="131"/>
    </location>
</feature>
<dbReference type="SUPFAM" id="SSF69848">
    <property type="entry name" value="LCCL domain"/>
    <property type="match status" value="1"/>
</dbReference>
<feature type="domain" description="LCCL" evidence="3">
    <location>
        <begin position="285"/>
        <end position="406"/>
    </location>
</feature>
<evidence type="ECO:0000313" key="4">
    <source>
        <dbReference type="EMBL" id="RAO68758.1"/>
    </source>
</evidence>
<feature type="transmembrane region" description="Helical" evidence="2">
    <location>
        <begin position="84"/>
        <end position="101"/>
    </location>
</feature>
<evidence type="ECO:0000256" key="1">
    <source>
        <dbReference type="SAM" id="MobiDB-lite"/>
    </source>
</evidence>
<dbReference type="OrthoDB" id="441660at2759"/>